<dbReference type="GO" id="GO:0005524">
    <property type="term" value="F:ATP binding"/>
    <property type="evidence" value="ECO:0007669"/>
    <property type="project" value="InterPro"/>
</dbReference>
<dbReference type="InterPro" id="IPR011104">
    <property type="entry name" value="Hpr_kin/Pase_C"/>
</dbReference>
<dbReference type="OrthoDB" id="8326226at2"/>
<dbReference type="SUPFAM" id="SSF53795">
    <property type="entry name" value="PEP carboxykinase-like"/>
    <property type="match status" value="1"/>
</dbReference>
<gene>
    <name evidence="2" type="ORF">AUP44_21595</name>
</gene>
<sequence>MATDPQTIHATCICIGPAGVLLTGPSGVGKSDLALRLIDAGARLVADDRVVLQAAETPDAPWPVASAPAALCGLIEVRGVGILRTEMSAPVPVRLAVRLHPPGHRIERLPMPDAVMLAGAAVPVIDLVAVEASAPAKLRAALAAVLDPLQRHT</sequence>
<proteinExistence type="predicted"/>
<dbReference type="RefSeq" id="WP_062761767.1">
    <property type="nucleotide sequence ID" value="NZ_CP121045.1"/>
</dbReference>
<dbReference type="Proteomes" id="UP000075787">
    <property type="component" value="Unassembled WGS sequence"/>
</dbReference>
<organism evidence="2 3">
    <name type="scientific">Tistrella mobilis</name>
    <dbReference type="NCBI Taxonomy" id="171437"/>
    <lineage>
        <taxon>Bacteria</taxon>
        <taxon>Pseudomonadati</taxon>
        <taxon>Pseudomonadota</taxon>
        <taxon>Alphaproteobacteria</taxon>
        <taxon>Geminicoccales</taxon>
        <taxon>Geminicoccaceae</taxon>
        <taxon>Tistrella</taxon>
    </lineage>
</organism>
<protein>
    <recommendedName>
        <fullName evidence="1">HPr kinase/phosphorylase C-terminal domain-containing protein</fullName>
    </recommendedName>
</protein>
<dbReference type="Gene3D" id="3.40.50.300">
    <property type="entry name" value="P-loop containing nucleotide triphosphate hydrolases"/>
    <property type="match status" value="1"/>
</dbReference>
<dbReference type="GO" id="GO:0000155">
    <property type="term" value="F:phosphorelay sensor kinase activity"/>
    <property type="evidence" value="ECO:0007669"/>
    <property type="project" value="InterPro"/>
</dbReference>
<evidence type="ECO:0000313" key="2">
    <source>
        <dbReference type="EMBL" id="KYO57070.1"/>
    </source>
</evidence>
<dbReference type="InterPro" id="IPR027417">
    <property type="entry name" value="P-loop_NTPase"/>
</dbReference>
<reference evidence="2 3" key="1">
    <citation type="submission" date="2015-12" db="EMBL/GenBank/DDBJ databases">
        <title>Genome sequence of Tistrella mobilis MCCC 1A02139.</title>
        <authorList>
            <person name="Lu L."/>
            <person name="Lai Q."/>
            <person name="Shao Z."/>
            <person name="Qian P."/>
        </authorList>
    </citation>
    <scope>NUCLEOTIDE SEQUENCE [LARGE SCALE GENOMIC DNA]</scope>
    <source>
        <strain evidence="2 3">MCCC 1A02139</strain>
    </source>
</reference>
<dbReference type="Pfam" id="PF07475">
    <property type="entry name" value="Hpr_kinase_C"/>
    <property type="match status" value="1"/>
</dbReference>
<dbReference type="CDD" id="cd01918">
    <property type="entry name" value="HprK_C"/>
    <property type="match status" value="1"/>
</dbReference>
<comment type="caution">
    <text evidence="2">The sequence shown here is derived from an EMBL/GenBank/DDBJ whole genome shotgun (WGS) entry which is preliminary data.</text>
</comment>
<name>A0A162LU46_9PROT</name>
<dbReference type="AlphaFoldDB" id="A0A162LU46"/>
<dbReference type="EMBL" id="LPZR01000034">
    <property type="protein sequence ID" value="KYO57070.1"/>
    <property type="molecule type" value="Genomic_DNA"/>
</dbReference>
<dbReference type="GeneID" id="97239993"/>
<accession>A0A162LU46</accession>
<feature type="domain" description="HPr kinase/phosphorylase C-terminal" evidence="1">
    <location>
        <begin position="6"/>
        <end position="84"/>
    </location>
</feature>
<evidence type="ECO:0000313" key="3">
    <source>
        <dbReference type="Proteomes" id="UP000075787"/>
    </source>
</evidence>
<evidence type="ECO:0000259" key="1">
    <source>
        <dbReference type="Pfam" id="PF07475"/>
    </source>
</evidence>
<dbReference type="GO" id="GO:0006109">
    <property type="term" value="P:regulation of carbohydrate metabolic process"/>
    <property type="evidence" value="ECO:0007669"/>
    <property type="project" value="InterPro"/>
</dbReference>